<evidence type="ECO:0000313" key="2">
    <source>
        <dbReference type="Proteomes" id="UP001237642"/>
    </source>
</evidence>
<organism evidence="1 2">
    <name type="scientific">Heracleum sosnowskyi</name>
    <dbReference type="NCBI Taxonomy" id="360622"/>
    <lineage>
        <taxon>Eukaryota</taxon>
        <taxon>Viridiplantae</taxon>
        <taxon>Streptophyta</taxon>
        <taxon>Embryophyta</taxon>
        <taxon>Tracheophyta</taxon>
        <taxon>Spermatophyta</taxon>
        <taxon>Magnoliopsida</taxon>
        <taxon>eudicotyledons</taxon>
        <taxon>Gunneridae</taxon>
        <taxon>Pentapetalae</taxon>
        <taxon>asterids</taxon>
        <taxon>campanulids</taxon>
        <taxon>Apiales</taxon>
        <taxon>Apiaceae</taxon>
        <taxon>Apioideae</taxon>
        <taxon>apioid superclade</taxon>
        <taxon>Tordylieae</taxon>
        <taxon>Tordyliinae</taxon>
        <taxon>Heracleum</taxon>
    </lineage>
</organism>
<comment type="caution">
    <text evidence="1">The sequence shown here is derived from an EMBL/GenBank/DDBJ whole genome shotgun (WGS) entry which is preliminary data.</text>
</comment>
<dbReference type="AlphaFoldDB" id="A0AAD8N4H2"/>
<reference evidence="1" key="1">
    <citation type="submission" date="2023-02" db="EMBL/GenBank/DDBJ databases">
        <title>Genome of toxic invasive species Heracleum sosnowskyi carries increased number of genes despite the absence of recent whole-genome duplications.</title>
        <authorList>
            <person name="Schelkunov M."/>
            <person name="Shtratnikova V."/>
            <person name="Makarenko M."/>
            <person name="Klepikova A."/>
            <person name="Omelchenko D."/>
            <person name="Novikova G."/>
            <person name="Obukhova E."/>
            <person name="Bogdanov V."/>
            <person name="Penin A."/>
            <person name="Logacheva M."/>
        </authorList>
    </citation>
    <scope>NUCLEOTIDE SEQUENCE</scope>
    <source>
        <strain evidence="1">Hsosn_3</strain>
        <tissue evidence="1">Leaf</tissue>
    </source>
</reference>
<protein>
    <submittedName>
        <fullName evidence="1">Uncharacterized protein</fullName>
    </submittedName>
</protein>
<reference evidence="1" key="2">
    <citation type="submission" date="2023-05" db="EMBL/GenBank/DDBJ databases">
        <authorList>
            <person name="Schelkunov M.I."/>
        </authorList>
    </citation>
    <scope>NUCLEOTIDE SEQUENCE</scope>
    <source>
        <strain evidence="1">Hsosn_3</strain>
        <tissue evidence="1">Leaf</tissue>
    </source>
</reference>
<evidence type="ECO:0000313" key="1">
    <source>
        <dbReference type="EMBL" id="KAK1394518.1"/>
    </source>
</evidence>
<accession>A0AAD8N4H2</accession>
<name>A0AAD8N4H2_9APIA</name>
<dbReference type="EMBL" id="JAUIZM010000003">
    <property type="protein sequence ID" value="KAK1394518.1"/>
    <property type="molecule type" value="Genomic_DNA"/>
</dbReference>
<sequence length="116" mass="12340">MASRKSLEEEMEESFARINLEEEEGGLIFEDSCESLSEIDVRWCLVGRQGGSFPVENSAVDGGDKGGDAGVVVAKEREYNPMILGDSVGEAAGGGLAAGRVIVGNRKDRVFENATN</sequence>
<proteinExistence type="predicted"/>
<keyword evidence="2" id="KW-1185">Reference proteome</keyword>
<gene>
    <name evidence="1" type="ORF">POM88_013574</name>
</gene>
<dbReference type="Proteomes" id="UP001237642">
    <property type="component" value="Unassembled WGS sequence"/>
</dbReference>